<name>A0A1L9P0E8_9RHOB</name>
<evidence type="ECO:0000313" key="2">
    <source>
        <dbReference type="EMBL" id="OJI94998.1"/>
    </source>
</evidence>
<dbReference type="STRING" id="696762.PFRI_07670"/>
<dbReference type="OrthoDB" id="7868311at2"/>
<reference evidence="2 3" key="1">
    <citation type="submission" date="2016-10" db="EMBL/GenBank/DDBJ databases">
        <title>Genome sequence of Planktotalea frisia SH6-1.</title>
        <authorList>
            <person name="Poehlein A."/>
            <person name="Bakenhus I."/>
            <person name="Voget S."/>
            <person name="Brinkhoff T."/>
            <person name="Simon M."/>
        </authorList>
    </citation>
    <scope>NUCLEOTIDE SEQUENCE [LARGE SCALE GENOMIC DNA]</scope>
    <source>
        <strain evidence="2 3">SH6-1</strain>
    </source>
</reference>
<dbReference type="AlphaFoldDB" id="A0A1L9P0E8"/>
<evidence type="ECO:0000313" key="3">
    <source>
        <dbReference type="Proteomes" id="UP000184514"/>
    </source>
</evidence>
<accession>A0A1L9P0E8</accession>
<feature type="compositionally biased region" description="Basic residues" evidence="1">
    <location>
        <begin position="66"/>
        <end position="82"/>
    </location>
</feature>
<keyword evidence="3" id="KW-1185">Reference proteome</keyword>
<protein>
    <submittedName>
        <fullName evidence="2">Uncharacterized protein</fullName>
    </submittedName>
</protein>
<proteinExistence type="predicted"/>
<evidence type="ECO:0000256" key="1">
    <source>
        <dbReference type="SAM" id="MobiDB-lite"/>
    </source>
</evidence>
<organism evidence="2 3">
    <name type="scientific">Planktotalea frisia</name>
    <dbReference type="NCBI Taxonomy" id="696762"/>
    <lineage>
        <taxon>Bacteria</taxon>
        <taxon>Pseudomonadati</taxon>
        <taxon>Pseudomonadota</taxon>
        <taxon>Alphaproteobacteria</taxon>
        <taxon>Rhodobacterales</taxon>
        <taxon>Paracoccaceae</taxon>
        <taxon>Planktotalea</taxon>
    </lineage>
</organism>
<dbReference type="RefSeq" id="WP_072629429.1">
    <property type="nucleotide sequence ID" value="NZ_MLCB01000065.1"/>
</dbReference>
<dbReference type="Proteomes" id="UP000184514">
    <property type="component" value="Unassembled WGS sequence"/>
</dbReference>
<sequence>MSYPTKITTCCYCGSRAALVLKGKESHELTCQNCGAPIHVMKRIVIDPAKPKRPAKSEKPAISHKPAPKSFKKPKKKKRRKSALTWFMEEAKDAIEDIFD</sequence>
<feature type="region of interest" description="Disordered" evidence="1">
    <location>
        <begin position="48"/>
        <end position="82"/>
    </location>
</feature>
<gene>
    <name evidence="2" type="ORF">PFRI_07670</name>
</gene>
<dbReference type="EMBL" id="MLCB01000065">
    <property type="protein sequence ID" value="OJI94998.1"/>
    <property type="molecule type" value="Genomic_DNA"/>
</dbReference>
<comment type="caution">
    <text evidence="2">The sequence shown here is derived from an EMBL/GenBank/DDBJ whole genome shotgun (WGS) entry which is preliminary data.</text>
</comment>